<sequence>MARVKYMNKEQKKQYNLSQYPNFSVTGSIYGMKKLYYGMDALLVRSGSWIYHVPESVYNVAH</sequence>
<comment type="caution">
    <text evidence="1">The sequence shown here is derived from an EMBL/GenBank/DDBJ whole genome shotgun (WGS) entry which is preliminary data.</text>
</comment>
<gene>
    <name evidence="1" type="ORF">DW839_18300</name>
</gene>
<organism evidence="1 2">
    <name type="scientific">Enterocloster bolteae</name>
    <dbReference type="NCBI Taxonomy" id="208479"/>
    <lineage>
        <taxon>Bacteria</taxon>
        <taxon>Bacillati</taxon>
        <taxon>Bacillota</taxon>
        <taxon>Clostridia</taxon>
        <taxon>Lachnospirales</taxon>
        <taxon>Lachnospiraceae</taxon>
        <taxon>Enterocloster</taxon>
    </lineage>
</organism>
<proteinExistence type="predicted"/>
<dbReference type="Proteomes" id="UP000283975">
    <property type="component" value="Unassembled WGS sequence"/>
</dbReference>
<protein>
    <submittedName>
        <fullName evidence="1">Uncharacterized protein</fullName>
    </submittedName>
</protein>
<dbReference type="EMBL" id="QSHZ01000020">
    <property type="protein sequence ID" value="RHC54651.1"/>
    <property type="molecule type" value="Genomic_DNA"/>
</dbReference>
<reference evidence="1 2" key="1">
    <citation type="submission" date="2018-08" db="EMBL/GenBank/DDBJ databases">
        <title>A genome reference for cultivated species of the human gut microbiota.</title>
        <authorList>
            <person name="Zou Y."/>
            <person name="Xue W."/>
            <person name="Luo G."/>
        </authorList>
    </citation>
    <scope>NUCLEOTIDE SEQUENCE [LARGE SCALE GENOMIC DNA]</scope>
    <source>
        <strain evidence="1 2">AM35-14</strain>
    </source>
</reference>
<dbReference type="AlphaFoldDB" id="A0A414AT29"/>
<name>A0A414AT29_9FIRM</name>
<accession>A0A414AT29</accession>
<evidence type="ECO:0000313" key="1">
    <source>
        <dbReference type="EMBL" id="RHC54651.1"/>
    </source>
</evidence>
<evidence type="ECO:0000313" key="2">
    <source>
        <dbReference type="Proteomes" id="UP000283975"/>
    </source>
</evidence>